<evidence type="ECO:0000313" key="1">
    <source>
        <dbReference type="EMBL" id="MFD1316629.1"/>
    </source>
</evidence>
<reference evidence="2" key="1">
    <citation type="journal article" date="2019" name="Int. J. Syst. Evol. Microbiol.">
        <title>The Global Catalogue of Microorganisms (GCM) 10K type strain sequencing project: providing services to taxonomists for standard genome sequencing and annotation.</title>
        <authorList>
            <consortium name="The Broad Institute Genomics Platform"/>
            <consortium name="The Broad Institute Genome Sequencing Center for Infectious Disease"/>
            <person name="Wu L."/>
            <person name="Ma J."/>
        </authorList>
    </citation>
    <scope>NUCLEOTIDE SEQUENCE [LARGE SCALE GENOMIC DNA]</scope>
    <source>
        <strain evidence="2">CCUG 61485</strain>
    </source>
</reference>
<dbReference type="PANTHER" id="PTHR12475">
    <property type="match status" value="1"/>
</dbReference>
<accession>A0ABW3Y4Q4</accession>
<dbReference type="Gene3D" id="3.10.129.10">
    <property type="entry name" value="Hotdog Thioesterase"/>
    <property type="match status" value="1"/>
</dbReference>
<keyword evidence="2" id="KW-1185">Reference proteome</keyword>
<sequence length="183" mass="21525">MIYYWYTILKILILRNFQSQVKYNQTITISFRVGLFDCDGLRVMTAAKYPVYMDFVRWELIARSKLFKAIVKRGLAPTLGSQKIIYRKPLRIWSKFNVILESVGMDDKWVYNVHYFEQENEIKAIGITRALIWKRDIPTALQDIMKEVGATEIIAPPSWVVDIFTEDKEIVQQANQKILKILD</sequence>
<dbReference type="Proteomes" id="UP001597201">
    <property type="component" value="Unassembled WGS sequence"/>
</dbReference>
<dbReference type="EMBL" id="JBHTMY010000003">
    <property type="protein sequence ID" value="MFD1316629.1"/>
    <property type="molecule type" value="Genomic_DNA"/>
</dbReference>
<keyword evidence="1" id="KW-0378">Hydrolase</keyword>
<dbReference type="RefSeq" id="WP_377179791.1">
    <property type="nucleotide sequence ID" value="NZ_JBHTMY010000003.1"/>
</dbReference>
<dbReference type="InterPro" id="IPR029069">
    <property type="entry name" value="HotDog_dom_sf"/>
</dbReference>
<dbReference type="EC" id="3.1.2.-" evidence="1"/>
<protein>
    <submittedName>
        <fullName evidence="1">Acyl-CoA thioesterase</fullName>
        <ecNumber evidence="1">3.1.2.-</ecNumber>
    </submittedName>
</protein>
<organism evidence="1 2">
    <name type="scientific">Namhaeicola litoreus</name>
    <dbReference type="NCBI Taxonomy" id="1052145"/>
    <lineage>
        <taxon>Bacteria</taxon>
        <taxon>Pseudomonadati</taxon>
        <taxon>Bacteroidota</taxon>
        <taxon>Flavobacteriia</taxon>
        <taxon>Flavobacteriales</taxon>
        <taxon>Flavobacteriaceae</taxon>
        <taxon>Namhaeicola</taxon>
    </lineage>
</organism>
<proteinExistence type="predicted"/>
<dbReference type="InterPro" id="IPR051490">
    <property type="entry name" value="THEM6_lcsJ_thioesterase"/>
</dbReference>
<dbReference type="GO" id="GO:0016787">
    <property type="term" value="F:hydrolase activity"/>
    <property type="evidence" value="ECO:0007669"/>
    <property type="project" value="UniProtKB-KW"/>
</dbReference>
<evidence type="ECO:0000313" key="2">
    <source>
        <dbReference type="Proteomes" id="UP001597201"/>
    </source>
</evidence>
<dbReference type="PANTHER" id="PTHR12475:SF4">
    <property type="entry name" value="PROTEIN THEM6"/>
    <property type="match status" value="1"/>
</dbReference>
<gene>
    <name evidence="1" type="ORF">ACFQ39_13465</name>
</gene>
<name>A0ABW3Y4Q4_9FLAO</name>
<dbReference type="CDD" id="cd00586">
    <property type="entry name" value="4HBT"/>
    <property type="match status" value="1"/>
</dbReference>
<comment type="caution">
    <text evidence="1">The sequence shown here is derived from an EMBL/GenBank/DDBJ whole genome shotgun (WGS) entry which is preliminary data.</text>
</comment>
<dbReference type="SUPFAM" id="SSF54637">
    <property type="entry name" value="Thioesterase/thiol ester dehydrase-isomerase"/>
    <property type="match status" value="1"/>
</dbReference>
<dbReference type="Pfam" id="PF13279">
    <property type="entry name" value="4HBT_2"/>
    <property type="match status" value="1"/>
</dbReference>